<dbReference type="AlphaFoldDB" id="A0A839GYI6"/>
<name>A0A839GYI6_9BACT</name>
<reference evidence="1 2" key="1">
    <citation type="submission" date="2020-08" db="EMBL/GenBank/DDBJ databases">
        <title>Genomic Encyclopedia of Type Strains, Phase IV (KMG-IV): sequencing the most valuable type-strain genomes for metagenomic binning, comparative biology and taxonomic classification.</title>
        <authorList>
            <person name="Goeker M."/>
        </authorList>
    </citation>
    <scope>NUCLEOTIDE SEQUENCE [LARGE SCALE GENOMIC DNA]</scope>
    <source>
        <strain evidence="1 2">DSM 29854</strain>
    </source>
</reference>
<sequence length="140" mass="16618">MNDDLKFDFYPLFLNLFYSSNSYDDCCLGKASSFYTFNTSSRLEFTKEFENKQKEFRDFLKNNGKRIQTIKKDFQNGFKEKVTIYATPFTAKLCHCEASDDRHFLSVYLPFTDFKPNSTFWNTGLSSKLYTDYSQMNPKY</sequence>
<accession>A0A839GYI6</accession>
<protein>
    <submittedName>
        <fullName evidence="1">Uncharacterized protein</fullName>
    </submittedName>
</protein>
<proteinExistence type="predicted"/>
<dbReference type="EMBL" id="JACJIQ010000036">
    <property type="protein sequence ID" value="MBA9079887.1"/>
    <property type="molecule type" value="Genomic_DNA"/>
</dbReference>
<evidence type="ECO:0000313" key="2">
    <source>
        <dbReference type="Proteomes" id="UP000563094"/>
    </source>
</evidence>
<keyword evidence="2" id="KW-1185">Reference proteome</keyword>
<organism evidence="1 2">
    <name type="scientific">Rufibacter quisquiliarum</name>
    <dbReference type="NCBI Taxonomy" id="1549639"/>
    <lineage>
        <taxon>Bacteria</taxon>
        <taxon>Pseudomonadati</taxon>
        <taxon>Bacteroidota</taxon>
        <taxon>Cytophagia</taxon>
        <taxon>Cytophagales</taxon>
        <taxon>Hymenobacteraceae</taxon>
        <taxon>Rufibacter</taxon>
    </lineage>
</organism>
<gene>
    <name evidence="1" type="ORF">FHS90_004628</name>
</gene>
<comment type="caution">
    <text evidence="1">The sequence shown here is derived from an EMBL/GenBank/DDBJ whole genome shotgun (WGS) entry which is preliminary data.</text>
</comment>
<dbReference type="Proteomes" id="UP000563094">
    <property type="component" value="Unassembled WGS sequence"/>
</dbReference>
<evidence type="ECO:0000313" key="1">
    <source>
        <dbReference type="EMBL" id="MBA9079887.1"/>
    </source>
</evidence>